<comment type="catalytic activity">
    <reaction evidence="10 11">
        <text>uridine(2552) in 23S rRNA + S-adenosyl-L-methionine = 2'-O-methyluridine(2552) in 23S rRNA + S-adenosyl-L-homocysteine + H(+)</text>
        <dbReference type="Rhea" id="RHEA:42720"/>
        <dbReference type="Rhea" id="RHEA-COMP:10202"/>
        <dbReference type="Rhea" id="RHEA-COMP:10203"/>
        <dbReference type="ChEBI" id="CHEBI:15378"/>
        <dbReference type="ChEBI" id="CHEBI:57856"/>
        <dbReference type="ChEBI" id="CHEBI:59789"/>
        <dbReference type="ChEBI" id="CHEBI:65315"/>
        <dbReference type="ChEBI" id="CHEBI:74478"/>
        <dbReference type="EC" id="2.1.1.166"/>
    </reaction>
</comment>
<dbReference type="Gene3D" id="3.40.50.150">
    <property type="entry name" value="Vaccinia Virus protein VP39"/>
    <property type="match status" value="1"/>
</dbReference>
<reference evidence="15 16" key="1">
    <citation type="submission" date="2018-05" db="EMBL/GenBank/DDBJ databases">
        <title>Acuticoccus sediminis sp. nov., isolated from deep-sea sediment of Indian Ocean.</title>
        <authorList>
            <person name="Liu X."/>
            <person name="Lai Q."/>
            <person name="Du Y."/>
            <person name="Sun F."/>
            <person name="Zhang X."/>
            <person name="Wang S."/>
            <person name="Shao Z."/>
        </authorList>
    </citation>
    <scope>NUCLEOTIDE SEQUENCE [LARGE SCALE GENOMIC DNA]</scope>
    <source>
        <strain evidence="15 16">PTG4-2</strain>
    </source>
</reference>
<dbReference type="GO" id="GO:0005737">
    <property type="term" value="C:cytoplasm"/>
    <property type="evidence" value="ECO:0007669"/>
    <property type="project" value="UniProtKB-SubCell"/>
</dbReference>
<keyword evidence="3 11" id="KW-0808">Transferase</keyword>
<evidence type="ECO:0000256" key="5">
    <source>
        <dbReference type="ARBA" id="ARBA00037569"/>
    </source>
</evidence>
<dbReference type="HAMAP" id="MF_01547">
    <property type="entry name" value="RNA_methyltr_E"/>
    <property type="match status" value="1"/>
</dbReference>
<comment type="subcellular location">
    <subcellularLocation>
        <location evidence="11">Cytoplasm</location>
    </subcellularLocation>
</comment>
<evidence type="ECO:0000256" key="3">
    <source>
        <dbReference type="ARBA" id="ARBA00022679"/>
    </source>
</evidence>
<dbReference type="PIRSF" id="PIRSF005461">
    <property type="entry name" value="23S_rRNA_mtase"/>
    <property type="match status" value="1"/>
</dbReference>
<organism evidence="15 16">
    <name type="scientific">Acuticoccus sediminis</name>
    <dbReference type="NCBI Taxonomy" id="2184697"/>
    <lineage>
        <taxon>Bacteria</taxon>
        <taxon>Pseudomonadati</taxon>
        <taxon>Pseudomonadota</taxon>
        <taxon>Alphaproteobacteria</taxon>
        <taxon>Hyphomicrobiales</taxon>
        <taxon>Amorphaceae</taxon>
        <taxon>Acuticoccus</taxon>
    </lineage>
</organism>
<dbReference type="EMBL" id="QHHQ01000007">
    <property type="protein sequence ID" value="RAH98231.1"/>
    <property type="molecule type" value="Genomic_DNA"/>
</dbReference>
<dbReference type="AlphaFoldDB" id="A0A8B2NGH3"/>
<gene>
    <name evidence="11" type="primary">rlmE</name>
    <name evidence="11" type="synonym">ftsJ</name>
    <name evidence="11" type="synonym">rrmJ</name>
    <name evidence="15" type="ORF">DLJ53_26315</name>
</gene>
<evidence type="ECO:0000313" key="15">
    <source>
        <dbReference type="EMBL" id="RAH98231.1"/>
    </source>
</evidence>
<dbReference type="OrthoDB" id="9790080at2"/>
<feature type="binding site" evidence="11">
    <location>
        <position position="132"/>
    </location>
    <ligand>
        <name>S-adenosyl-L-methionine</name>
        <dbReference type="ChEBI" id="CHEBI:59789"/>
    </ligand>
</feature>
<evidence type="ECO:0000256" key="13">
    <source>
        <dbReference type="SAM" id="MobiDB-lite"/>
    </source>
</evidence>
<proteinExistence type="inferred from homology"/>
<keyword evidence="4 11" id="KW-0949">S-adenosyl-L-methionine</keyword>
<feature type="domain" description="Ribosomal RNA methyltransferase FtsJ" evidence="14">
    <location>
        <begin position="62"/>
        <end position="240"/>
    </location>
</feature>
<dbReference type="InterPro" id="IPR015507">
    <property type="entry name" value="rRNA-MeTfrase_E"/>
</dbReference>
<evidence type="ECO:0000256" key="1">
    <source>
        <dbReference type="ARBA" id="ARBA00022552"/>
    </source>
</evidence>
<evidence type="ECO:0000256" key="4">
    <source>
        <dbReference type="ARBA" id="ARBA00022691"/>
    </source>
</evidence>
<keyword evidence="11" id="KW-0963">Cytoplasm</keyword>
<keyword evidence="16" id="KW-1185">Reference proteome</keyword>
<feature type="binding site" evidence="11">
    <location>
        <position position="157"/>
    </location>
    <ligand>
        <name>S-adenosyl-L-methionine</name>
        <dbReference type="ChEBI" id="CHEBI:59789"/>
    </ligand>
</feature>
<dbReference type="SUPFAM" id="SSF53335">
    <property type="entry name" value="S-adenosyl-L-methionine-dependent methyltransferases"/>
    <property type="match status" value="1"/>
</dbReference>
<sequence length="254" mass="27307">MPGNRRPPAKGGGKRPGSGGGGGERTLSQRVKTARGRKLSSTLWIQRQLNDPYVQKAKAAGYRSRAAFKLIEIDDRFGILKPGRTVVDLGAAPGGWSQVAAERVRASAAKPIVAIDILPMDHIDGVTILHQDFNEESAPDNLIAALSGRRPDVVLSDLAPETTGHRATDHLRIVGLAELAHDFASRTLAPGGTFLAKVYQGGTEGELLTALRRDFRQVRHVKPPASRPESPETYVLATGFRGRRPESDADDAEA</sequence>
<feature type="active site" description="Proton acceptor" evidence="11 12">
    <location>
        <position position="197"/>
    </location>
</feature>
<keyword evidence="2 11" id="KW-0489">Methyltransferase</keyword>
<protein>
    <recommendedName>
        <fullName evidence="7 11">Ribosomal RNA large subunit methyltransferase E</fullName>
        <ecNumber evidence="6 11">2.1.1.166</ecNumber>
    </recommendedName>
    <alternativeName>
        <fullName evidence="9 11">23S rRNA Um2552 methyltransferase</fullName>
    </alternativeName>
    <alternativeName>
        <fullName evidence="8 11">rRNA (uridine-2'-O-)-methyltransferase</fullName>
    </alternativeName>
</protein>
<comment type="similarity">
    <text evidence="11">Belongs to the class I-like SAM-binding methyltransferase superfamily. RNA methyltransferase RlmE family.</text>
</comment>
<dbReference type="PANTHER" id="PTHR10920">
    <property type="entry name" value="RIBOSOMAL RNA METHYLTRANSFERASE"/>
    <property type="match status" value="1"/>
</dbReference>
<evidence type="ECO:0000256" key="9">
    <source>
        <dbReference type="ARBA" id="ARBA00042745"/>
    </source>
</evidence>
<feature type="compositionally biased region" description="Gly residues" evidence="13">
    <location>
        <begin position="10"/>
        <end position="24"/>
    </location>
</feature>
<evidence type="ECO:0000256" key="2">
    <source>
        <dbReference type="ARBA" id="ARBA00022603"/>
    </source>
</evidence>
<dbReference type="Pfam" id="PF01728">
    <property type="entry name" value="FtsJ"/>
    <property type="match status" value="1"/>
</dbReference>
<dbReference type="Proteomes" id="UP000249590">
    <property type="component" value="Unassembled WGS sequence"/>
</dbReference>
<evidence type="ECO:0000256" key="11">
    <source>
        <dbReference type="HAMAP-Rule" id="MF_01547"/>
    </source>
</evidence>
<accession>A0A8B2NGH3</accession>
<evidence type="ECO:0000256" key="12">
    <source>
        <dbReference type="PIRSR" id="PIRSR005461-1"/>
    </source>
</evidence>
<dbReference type="EC" id="2.1.1.166" evidence="6 11"/>
<comment type="function">
    <text evidence="5 11">Specifically methylates the uridine in position 2552 of 23S rRNA at the 2'-O position of the ribose in the fully assembled 50S ribosomal subunit.</text>
</comment>
<keyword evidence="1 11" id="KW-0698">rRNA processing</keyword>
<evidence type="ECO:0000259" key="14">
    <source>
        <dbReference type="Pfam" id="PF01728"/>
    </source>
</evidence>
<dbReference type="InterPro" id="IPR050082">
    <property type="entry name" value="RNA_methyltr_RlmE"/>
</dbReference>
<name>A0A8B2NGH3_9HYPH</name>
<dbReference type="PANTHER" id="PTHR10920:SF18">
    <property type="entry name" value="RRNA METHYLTRANSFERASE 2, MITOCHONDRIAL"/>
    <property type="match status" value="1"/>
</dbReference>
<comment type="caution">
    <text evidence="15">The sequence shown here is derived from an EMBL/GenBank/DDBJ whole genome shotgun (WGS) entry which is preliminary data.</text>
</comment>
<feature type="binding site" evidence="11">
    <location>
        <position position="96"/>
    </location>
    <ligand>
        <name>S-adenosyl-L-methionine</name>
        <dbReference type="ChEBI" id="CHEBI:59789"/>
    </ligand>
</feature>
<evidence type="ECO:0000256" key="8">
    <source>
        <dbReference type="ARBA" id="ARBA00041995"/>
    </source>
</evidence>
<feature type="region of interest" description="Disordered" evidence="13">
    <location>
        <begin position="220"/>
        <end position="254"/>
    </location>
</feature>
<feature type="binding site" evidence="11">
    <location>
        <position position="94"/>
    </location>
    <ligand>
        <name>S-adenosyl-L-methionine</name>
        <dbReference type="ChEBI" id="CHEBI:59789"/>
    </ligand>
</feature>
<feature type="binding site" evidence="11">
    <location>
        <position position="116"/>
    </location>
    <ligand>
        <name>S-adenosyl-L-methionine</name>
        <dbReference type="ChEBI" id="CHEBI:59789"/>
    </ligand>
</feature>
<evidence type="ECO:0000313" key="16">
    <source>
        <dbReference type="Proteomes" id="UP000249590"/>
    </source>
</evidence>
<dbReference type="InterPro" id="IPR029063">
    <property type="entry name" value="SAM-dependent_MTases_sf"/>
</dbReference>
<evidence type="ECO:0000256" key="6">
    <source>
        <dbReference type="ARBA" id="ARBA00038861"/>
    </source>
</evidence>
<feature type="region of interest" description="Disordered" evidence="13">
    <location>
        <begin position="1"/>
        <end position="32"/>
    </location>
</feature>
<evidence type="ECO:0000256" key="10">
    <source>
        <dbReference type="ARBA" id="ARBA00048970"/>
    </source>
</evidence>
<evidence type="ECO:0000256" key="7">
    <source>
        <dbReference type="ARBA" id="ARBA00041129"/>
    </source>
</evidence>
<dbReference type="InterPro" id="IPR002877">
    <property type="entry name" value="RNA_MeTrfase_FtsJ_dom"/>
</dbReference>
<dbReference type="GO" id="GO:0008650">
    <property type="term" value="F:rRNA (uridine-2'-O-)-methyltransferase activity"/>
    <property type="evidence" value="ECO:0007669"/>
    <property type="project" value="UniProtKB-UniRule"/>
</dbReference>